<name>A0A938XAQ2_9FIRM</name>
<dbReference type="InterPro" id="IPR036866">
    <property type="entry name" value="RibonucZ/Hydroxyglut_hydro"/>
</dbReference>
<reference evidence="2" key="1">
    <citation type="submission" date="2020-08" db="EMBL/GenBank/DDBJ databases">
        <authorList>
            <person name="Cejkova D."/>
            <person name="Kubasova T."/>
            <person name="Jahodarova E."/>
            <person name="Rychlik I."/>
        </authorList>
    </citation>
    <scope>NUCLEOTIDE SEQUENCE</scope>
    <source>
        <strain evidence="2">An559</strain>
    </source>
</reference>
<evidence type="ECO:0000313" key="3">
    <source>
        <dbReference type="Proteomes" id="UP000774750"/>
    </source>
</evidence>
<keyword evidence="3" id="KW-1185">Reference proteome</keyword>
<dbReference type="Proteomes" id="UP000774750">
    <property type="component" value="Unassembled WGS sequence"/>
</dbReference>
<sequence length="243" mass="27745">MKQNTVQWLGNDGFLLSDGETTILTDPDLFNAERIWQVSDETLSHCLSADFVCYTHAHEDHFSTQTAQWLLSNSRCRFVIPKSCQAKAEQIEGMCERAVFVQPGQHGKIGTIEYETVRAVHGHKQGTVYSGVDLRDCGYVFLMNGKRFYQPGDTLLIEEHVEMAPVDVLFVSPTEHNTHVEHSLQLIEWLSPKTIVCQHFGTYEEPPVNFFWAHGYVKELLDALSQQQKENCIIPVPEEMYVI</sequence>
<dbReference type="Pfam" id="PF13483">
    <property type="entry name" value="Lactamase_B_3"/>
    <property type="match status" value="1"/>
</dbReference>
<dbReference type="PANTHER" id="PTHR43546:SF8">
    <property type="entry name" value="METALLO-BETA-LACTAMASE DOMAIN-CONTAINING PROTEIN"/>
    <property type="match status" value="1"/>
</dbReference>
<dbReference type="SUPFAM" id="SSF56281">
    <property type="entry name" value="Metallo-hydrolase/oxidoreductase"/>
    <property type="match status" value="1"/>
</dbReference>
<dbReference type="AlphaFoldDB" id="A0A938XAQ2"/>
<protein>
    <submittedName>
        <fullName evidence="2">MBL fold metallo-hydrolase</fullName>
    </submittedName>
</protein>
<dbReference type="RefSeq" id="WP_204447886.1">
    <property type="nucleotide sequence ID" value="NZ_JACJKY010000023.1"/>
</dbReference>
<dbReference type="InterPro" id="IPR050114">
    <property type="entry name" value="UPF0173_UPF0282_UlaG_hydrolase"/>
</dbReference>
<organism evidence="2 3">
    <name type="scientific">Merdimmobilis hominis</name>
    <dbReference type="NCBI Taxonomy" id="2897707"/>
    <lineage>
        <taxon>Bacteria</taxon>
        <taxon>Bacillati</taxon>
        <taxon>Bacillota</taxon>
        <taxon>Clostridia</taxon>
        <taxon>Eubacteriales</taxon>
        <taxon>Oscillospiraceae</taxon>
        <taxon>Merdimmobilis</taxon>
    </lineage>
</organism>
<gene>
    <name evidence="2" type="ORF">H6A12_11170</name>
</gene>
<evidence type="ECO:0000313" key="2">
    <source>
        <dbReference type="EMBL" id="MBM6921709.1"/>
    </source>
</evidence>
<dbReference type="PANTHER" id="PTHR43546">
    <property type="entry name" value="UPF0173 METAL-DEPENDENT HYDROLASE MJ1163-RELATED"/>
    <property type="match status" value="1"/>
</dbReference>
<dbReference type="Gene3D" id="3.60.15.10">
    <property type="entry name" value="Ribonuclease Z/Hydroxyacylglutathione hydrolase-like"/>
    <property type="match status" value="1"/>
</dbReference>
<comment type="caution">
    <text evidence="2">The sequence shown here is derived from an EMBL/GenBank/DDBJ whole genome shotgun (WGS) entry which is preliminary data.</text>
</comment>
<dbReference type="SMART" id="SM00849">
    <property type="entry name" value="Lactamase_B"/>
    <property type="match status" value="1"/>
</dbReference>
<reference evidence="2" key="2">
    <citation type="journal article" date="2021" name="Sci. Rep.">
        <title>The distribution of antibiotic resistance genes in chicken gut microbiota commensals.</title>
        <authorList>
            <person name="Juricova H."/>
            <person name="Matiasovicova J."/>
            <person name="Kubasova T."/>
            <person name="Cejkova D."/>
            <person name="Rychlik I."/>
        </authorList>
    </citation>
    <scope>NUCLEOTIDE SEQUENCE</scope>
    <source>
        <strain evidence="2">An559</strain>
    </source>
</reference>
<feature type="domain" description="Metallo-beta-lactamase" evidence="1">
    <location>
        <begin position="10"/>
        <end position="199"/>
    </location>
</feature>
<dbReference type="InterPro" id="IPR001279">
    <property type="entry name" value="Metallo-B-lactamas"/>
</dbReference>
<proteinExistence type="predicted"/>
<dbReference type="EMBL" id="JACJKY010000023">
    <property type="protein sequence ID" value="MBM6921709.1"/>
    <property type="molecule type" value="Genomic_DNA"/>
</dbReference>
<evidence type="ECO:0000259" key="1">
    <source>
        <dbReference type="SMART" id="SM00849"/>
    </source>
</evidence>
<accession>A0A938XAQ2</accession>